<evidence type="ECO:0000313" key="1">
    <source>
        <dbReference type="EMBL" id="KAI5669129.1"/>
    </source>
</evidence>
<dbReference type="EMBL" id="CM044704">
    <property type="protein sequence ID" value="KAI5669129.1"/>
    <property type="molecule type" value="Genomic_DNA"/>
</dbReference>
<dbReference type="Proteomes" id="UP001060085">
    <property type="component" value="Linkage Group LG04"/>
</dbReference>
<accession>A0ACC0B918</accession>
<proteinExistence type="predicted"/>
<organism evidence="1 2">
    <name type="scientific">Catharanthus roseus</name>
    <name type="common">Madagascar periwinkle</name>
    <name type="synonym">Vinca rosea</name>
    <dbReference type="NCBI Taxonomy" id="4058"/>
    <lineage>
        <taxon>Eukaryota</taxon>
        <taxon>Viridiplantae</taxon>
        <taxon>Streptophyta</taxon>
        <taxon>Embryophyta</taxon>
        <taxon>Tracheophyta</taxon>
        <taxon>Spermatophyta</taxon>
        <taxon>Magnoliopsida</taxon>
        <taxon>eudicotyledons</taxon>
        <taxon>Gunneridae</taxon>
        <taxon>Pentapetalae</taxon>
        <taxon>asterids</taxon>
        <taxon>lamiids</taxon>
        <taxon>Gentianales</taxon>
        <taxon>Apocynaceae</taxon>
        <taxon>Rauvolfioideae</taxon>
        <taxon>Vinceae</taxon>
        <taxon>Catharanthinae</taxon>
        <taxon>Catharanthus</taxon>
    </lineage>
</organism>
<protein>
    <submittedName>
        <fullName evidence="1">Uncharacterized protein</fullName>
    </submittedName>
</protein>
<keyword evidence="2" id="KW-1185">Reference proteome</keyword>
<sequence length="576" mass="64877">MEITTITQAMQLHAQILKSGHDHNGITSVQSQQNLSKLFTFSALSSSGDLSYARLILNSLPSPNSYFYNTMIRAYSDSHDPMQALHFFLKMLDRPIPNTPRPDKFTFPFVLKSCSKLRRTRFGSQLHGLLEKFGLGEDLYINNALIHMYSGCGVSEFALKVFDKMIEKDVVSWTSIIDGLVDNDKPIKAIELFEQMVENGIEFNQATVVSVLRACADTGALTIGRQVHNLVKEKKLRLDGKVCTALIDMYAKCGCIDTAAVVFNETVNKDVVAWTVMIAGRASHGQSEEAIKLFEQMKNLEIKPDERTLTSVLAACRNAGWDSKGLALFRGMKKYKIRPTVQHYGCLVDMLAQAGRLEEAEQVIKKVPVELDAMLWSTLISACKIHGDLARSERLMKHLEPLNIEPECESYALGDVSSTVGRSQEKDKIVASMNRRGLAKVPGHSRIEINGKIHEFVAGDLQHLEVDKIYEKMIEVEENLRGQGYDPKLCEAFLRIDNEEKGFQLLHHSEKLAVSFGLTQTSPGTPIMIVKNLRCCEDCHSFMSLLSKVYQRNIMIRDRVRIHHFRNGDCSCQNNW</sequence>
<evidence type="ECO:0000313" key="2">
    <source>
        <dbReference type="Proteomes" id="UP001060085"/>
    </source>
</evidence>
<name>A0ACC0B918_CATRO</name>
<gene>
    <name evidence="1" type="ORF">M9H77_18982</name>
</gene>
<reference evidence="2" key="1">
    <citation type="journal article" date="2023" name="Nat. Plants">
        <title>Single-cell RNA sequencing provides a high-resolution roadmap for understanding the multicellular compartmentation of specialized metabolism.</title>
        <authorList>
            <person name="Sun S."/>
            <person name="Shen X."/>
            <person name="Li Y."/>
            <person name="Li Y."/>
            <person name="Wang S."/>
            <person name="Li R."/>
            <person name="Zhang H."/>
            <person name="Shen G."/>
            <person name="Guo B."/>
            <person name="Wei J."/>
            <person name="Xu J."/>
            <person name="St-Pierre B."/>
            <person name="Chen S."/>
            <person name="Sun C."/>
        </authorList>
    </citation>
    <scope>NUCLEOTIDE SEQUENCE [LARGE SCALE GENOMIC DNA]</scope>
</reference>
<comment type="caution">
    <text evidence="1">The sequence shown here is derived from an EMBL/GenBank/DDBJ whole genome shotgun (WGS) entry which is preliminary data.</text>
</comment>